<organism evidence="2 3">
    <name type="scientific">Favolaschia claudopus</name>
    <dbReference type="NCBI Taxonomy" id="2862362"/>
    <lineage>
        <taxon>Eukaryota</taxon>
        <taxon>Fungi</taxon>
        <taxon>Dikarya</taxon>
        <taxon>Basidiomycota</taxon>
        <taxon>Agaricomycotina</taxon>
        <taxon>Agaricomycetes</taxon>
        <taxon>Agaricomycetidae</taxon>
        <taxon>Agaricales</taxon>
        <taxon>Marasmiineae</taxon>
        <taxon>Mycenaceae</taxon>
        <taxon>Favolaschia</taxon>
    </lineage>
</organism>
<dbReference type="EMBL" id="JAWWNJ010000171">
    <property type="protein sequence ID" value="KAK6977197.1"/>
    <property type="molecule type" value="Genomic_DNA"/>
</dbReference>
<evidence type="ECO:0000256" key="1">
    <source>
        <dbReference type="SAM" id="Phobius"/>
    </source>
</evidence>
<feature type="transmembrane region" description="Helical" evidence="1">
    <location>
        <begin position="53"/>
        <end position="72"/>
    </location>
</feature>
<name>A0AAV9ZBK4_9AGAR</name>
<dbReference type="AlphaFoldDB" id="A0AAV9ZBK4"/>
<feature type="transmembrane region" description="Helical" evidence="1">
    <location>
        <begin position="134"/>
        <end position="152"/>
    </location>
</feature>
<dbReference type="PANTHER" id="PTHR35043">
    <property type="entry name" value="TRANSCRIPTION FACTOR DOMAIN-CONTAINING PROTEIN"/>
    <property type="match status" value="1"/>
</dbReference>
<dbReference type="Proteomes" id="UP001362999">
    <property type="component" value="Unassembled WGS sequence"/>
</dbReference>
<dbReference type="PANTHER" id="PTHR35043:SF7">
    <property type="entry name" value="TRANSCRIPTION FACTOR DOMAIN-CONTAINING PROTEIN"/>
    <property type="match status" value="1"/>
</dbReference>
<feature type="transmembrane region" description="Helical" evidence="1">
    <location>
        <begin position="332"/>
        <end position="353"/>
    </location>
</feature>
<evidence type="ECO:0000313" key="3">
    <source>
        <dbReference type="Proteomes" id="UP001362999"/>
    </source>
</evidence>
<keyword evidence="1" id="KW-1133">Transmembrane helix</keyword>
<keyword evidence="1" id="KW-0812">Transmembrane</keyword>
<feature type="transmembrane region" description="Helical" evidence="1">
    <location>
        <begin position="257"/>
        <end position="285"/>
    </location>
</feature>
<accession>A0AAV9ZBK4</accession>
<comment type="caution">
    <text evidence="2">The sequence shown here is derived from an EMBL/GenBank/DDBJ whole genome shotgun (WGS) entry which is preliminary data.</text>
</comment>
<reference evidence="2 3" key="1">
    <citation type="journal article" date="2024" name="J Genomics">
        <title>Draft genome sequencing and assembly of Favolaschia claudopus CIRM-BRFM 2984 isolated from oak limbs.</title>
        <authorList>
            <person name="Navarro D."/>
            <person name="Drula E."/>
            <person name="Chaduli D."/>
            <person name="Cazenave R."/>
            <person name="Ahrendt S."/>
            <person name="Wang J."/>
            <person name="Lipzen A."/>
            <person name="Daum C."/>
            <person name="Barry K."/>
            <person name="Grigoriev I.V."/>
            <person name="Favel A."/>
            <person name="Rosso M.N."/>
            <person name="Martin F."/>
        </authorList>
    </citation>
    <scope>NUCLEOTIDE SEQUENCE [LARGE SCALE GENOMIC DNA]</scope>
    <source>
        <strain evidence="2 3">CIRM-BRFM 2984</strain>
    </source>
</reference>
<protein>
    <submittedName>
        <fullName evidence="2">Uncharacterized protein</fullName>
    </submittedName>
</protein>
<gene>
    <name evidence="2" type="ORF">R3P38DRAFT_2666841</name>
</gene>
<proteinExistence type="predicted"/>
<keyword evidence="1" id="KW-0472">Membrane</keyword>
<feature type="transmembrane region" description="Helical" evidence="1">
    <location>
        <begin position="12"/>
        <end position="33"/>
    </location>
</feature>
<keyword evidence="3" id="KW-1185">Reference proteome</keyword>
<evidence type="ECO:0000313" key="2">
    <source>
        <dbReference type="EMBL" id="KAK6977197.1"/>
    </source>
</evidence>
<feature type="transmembrane region" description="Helical" evidence="1">
    <location>
        <begin position="158"/>
        <end position="181"/>
    </location>
</feature>
<feature type="transmembrane region" description="Helical" evidence="1">
    <location>
        <begin position="291"/>
        <end position="311"/>
    </location>
</feature>
<sequence>MDTGSDIIYNYRTLPGIIEGCLSTILLCIWISLHPNVSSAKQNSFPPPKLKLMLLSLIAPEATLGFAARQVLVARWISKKHSVSLTHAFFYTMGGFETCNGHPIVAQNQLEIYLSSMRTVKQEEIEDKSKKNTMLAIIMVVQIVWFIASYATRIYTHLPVSALEIVTFSLILVHITIWILWRKKPKDVGYPITLKTLGIMTPSNDNVLANPEQLSLTNAVGNCLNETVHGDYRHFDPMSVGSVPLYWCMAFEEGPSYLPLVLLLQIISATVLGAIHCFAWNIIFASSIEMWMWRVSASLTTALPWLCLIFLKISNRYKHNTIPRHIFAHINYGLIALLLLTRVMLLGISLTTLRCMPEPMFINLKWNIVFPHV</sequence>